<dbReference type="Gene3D" id="3.40.50.300">
    <property type="entry name" value="P-loop containing nucleotide triphosphate hydrolases"/>
    <property type="match status" value="1"/>
</dbReference>
<evidence type="ECO:0000259" key="6">
    <source>
        <dbReference type="PROSITE" id="PS50893"/>
    </source>
</evidence>
<dbReference type="InterPro" id="IPR003593">
    <property type="entry name" value="AAA+_ATPase"/>
</dbReference>
<dbReference type="GO" id="GO:0005524">
    <property type="term" value="F:ATP binding"/>
    <property type="evidence" value="ECO:0007669"/>
    <property type="project" value="UniProtKB-KW"/>
</dbReference>
<dbReference type="Pfam" id="PF00005">
    <property type="entry name" value="ABC_tran"/>
    <property type="match status" value="1"/>
</dbReference>
<accession>A0ABW8RCT2</accession>
<organism evidence="7 8">
    <name type="scientific">Bacillus salipaludis</name>
    <dbReference type="NCBI Taxonomy" id="2547811"/>
    <lineage>
        <taxon>Bacteria</taxon>
        <taxon>Bacillati</taxon>
        <taxon>Bacillota</taxon>
        <taxon>Bacilli</taxon>
        <taxon>Bacillales</taxon>
        <taxon>Bacillaceae</taxon>
        <taxon>Bacillus</taxon>
    </lineage>
</organism>
<evidence type="ECO:0000256" key="1">
    <source>
        <dbReference type="ARBA" id="ARBA00005417"/>
    </source>
</evidence>
<keyword evidence="4 7" id="KW-0067">ATP-binding</keyword>
<comment type="caution">
    <text evidence="7">The sequence shown here is derived from an EMBL/GenBank/DDBJ whole genome shotgun (WGS) entry which is preliminary data.</text>
</comment>
<feature type="domain" description="ABC transporter" evidence="6">
    <location>
        <begin position="2"/>
        <end position="232"/>
    </location>
</feature>
<comment type="similarity">
    <text evidence="1">Belongs to the ABC transporter superfamily.</text>
</comment>
<dbReference type="CDD" id="cd03224">
    <property type="entry name" value="ABC_TM1139_LivF_branched"/>
    <property type="match status" value="1"/>
</dbReference>
<dbReference type="PROSITE" id="PS50893">
    <property type="entry name" value="ABC_TRANSPORTER_2"/>
    <property type="match status" value="1"/>
</dbReference>
<dbReference type="RefSeq" id="WP_406579169.1">
    <property type="nucleotide sequence ID" value="NZ_JBJHQH010000002.1"/>
</dbReference>
<dbReference type="EMBL" id="JBJHQH010000002">
    <property type="protein sequence ID" value="MFK9090477.1"/>
    <property type="molecule type" value="Genomic_DNA"/>
</dbReference>
<protein>
    <submittedName>
        <fullName evidence="7">ABC transporter ATP-binding protein</fullName>
    </submittedName>
</protein>
<sequence length="233" mass="25785">MLEISDIYARYEQLNILKGINLQVDKGEVVSLLGANGAGKSSILKTITGGITITSGQVSFEGKEITSKPGYTIARKGVAHVPENRRVFKELNVEENLIIGGAKHANKKELSRRIESIYDMFPRLQERKKQLAGTMSGGEQQMLAIGRGLMMEPKLLILDEPSQGLAPKIVEEIFSTIERLGKEGRTIILVEQNIFQALQISHRGYVVKNGQIIMEGKASELLKNGELKEAYLH</sequence>
<dbReference type="SUPFAM" id="SSF52540">
    <property type="entry name" value="P-loop containing nucleoside triphosphate hydrolases"/>
    <property type="match status" value="1"/>
</dbReference>
<dbReference type="InterPro" id="IPR052156">
    <property type="entry name" value="BCAA_Transport_ATP-bd_LivF"/>
</dbReference>
<dbReference type="Proteomes" id="UP001623041">
    <property type="component" value="Unassembled WGS sequence"/>
</dbReference>
<gene>
    <name evidence="7" type="ORF">ACJEBI_03120</name>
</gene>
<dbReference type="SMART" id="SM00382">
    <property type="entry name" value="AAA"/>
    <property type="match status" value="1"/>
</dbReference>
<evidence type="ECO:0000313" key="7">
    <source>
        <dbReference type="EMBL" id="MFK9090477.1"/>
    </source>
</evidence>
<dbReference type="PANTHER" id="PTHR43820:SF4">
    <property type="entry name" value="HIGH-AFFINITY BRANCHED-CHAIN AMINO ACID TRANSPORT ATP-BINDING PROTEIN LIVF"/>
    <property type="match status" value="1"/>
</dbReference>
<evidence type="ECO:0000256" key="2">
    <source>
        <dbReference type="ARBA" id="ARBA00022448"/>
    </source>
</evidence>
<dbReference type="PANTHER" id="PTHR43820">
    <property type="entry name" value="HIGH-AFFINITY BRANCHED-CHAIN AMINO ACID TRANSPORT ATP-BINDING PROTEIN LIVF"/>
    <property type="match status" value="1"/>
</dbReference>
<evidence type="ECO:0000256" key="5">
    <source>
        <dbReference type="ARBA" id="ARBA00022970"/>
    </source>
</evidence>
<dbReference type="InterPro" id="IPR027417">
    <property type="entry name" value="P-loop_NTPase"/>
</dbReference>
<dbReference type="PROSITE" id="PS00211">
    <property type="entry name" value="ABC_TRANSPORTER_1"/>
    <property type="match status" value="1"/>
</dbReference>
<dbReference type="InterPro" id="IPR003439">
    <property type="entry name" value="ABC_transporter-like_ATP-bd"/>
</dbReference>
<reference evidence="7 8" key="1">
    <citation type="submission" date="2024-11" db="EMBL/GenBank/DDBJ databases">
        <authorList>
            <person name="Lucas J.A."/>
        </authorList>
    </citation>
    <scope>NUCLEOTIDE SEQUENCE [LARGE SCALE GENOMIC DNA]</scope>
    <source>
        <strain evidence="7 8">Z 5.4</strain>
    </source>
</reference>
<keyword evidence="8" id="KW-1185">Reference proteome</keyword>
<keyword evidence="5" id="KW-0029">Amino-acid transport</keyword>
<evidence type="ECO:0000313" key="8">
    <source>
        <dbReference type="Proteomes" id="UP001623041"/>
    </source>
</evidence>
<keyword evidence="2" id="KW-0813">Transport</keyword>
<proteinExistence type="inferred from homology"/>
<keyword evidence="3" id="KW-0547">Nucleotide-binding</keyword>
<name>A0ABW8RCT2_9BACI</name>
<evidence type="ECO:0000256" key="3">
    <source>
        <dbReference type="ARBA" id="ARBA00022741"/>
    </source>
</evidence>
<dbReference type="InterPro" id="IPR017871">
    <property type="entry name" value="ABC_transporter-like_CS"/>
</dbReference>
<evidence type="ECO:0000256" key="4">
    <source>
        <dbReference type="ARBA" id="ARBA00022840"/>
    </source>
</evidence>